<name>A0A0N5CFK4_STREA</name>
<keyword evidence="1" id="KW-0812">Transmembrane</keyword>
<sequence>MSRFKSGSEIADGKISLKCQGFAPLSPQTLKNNSQYYFSSYTTSTRGAKWVSPGRIVSLTSQILIPCSPVIGIINYYSFYIVIIPVSF</sequence>
<reference evidence="3" key="1">
    <citation type="submission" date="2017-02" db="UniProtKB">
        <authorList>
            <consortium name="WormBaseParasite"/>
        </authorList>
    </citation>
    <scope>IDENTIFICATION</scope>
</reference>
<keyword evidence="1" id="KW-1133">Transmembrane helix</keyword>
<evidence type="ECO:0000313" key="3">
    <source>
        <dbReference type="WBParaSite" id="SPAL_0001664100.1"/>
    </source>
</evidence>
<proteinExistence type="predicted"/>
<feature type="transmembrane region" description="Helical" evidence="1">
    <location>
        <begin position="63"/>
        <end position="86"/>
    </location>
</feature>
<dbReference type="Proteomes" id="UP000046392">
    <property type="component" value="Unplaced"/>
</dbReference>
<evidence type="ECO:0000256" key="1">
    <source>
        <dbReference type="SAM" id="Phobius"/>
    </source>
</evidence>
<accession>A0A0N5CFK4</accession>
<dbReference type="WBParaSite" id="SPAL_0001664100.1">
    <property type="protein sequence ID" value="SPAL_0001664100.1"/>
    <property type="gene ID" value="SPAL_0001664100"/>
</dbReference>
<keyword evidence="2" id="KW-1185">Reference proteome</keyword>
<dbReference type="AlphaFoldDB" id="A0A0N5CFK4"/>
<evidence type="ECO:0000313" key="2">
    <source>
        <dbReference type="Proteomes" id="UP000046392"/>
    </source>
</evidence>
<protein>
    <submittedName>
        <fullName evidence="3">Uncharacterized protein</fullName>
    </submittedName>
</protein>
<keyword evidence="1" id="KW-0472">Membrane</keyword>
<organism evidence="2 3">
    <name type="scientific">Strongyloides papillosus</name>
    <name type="common">Intestinal threadworm</name>
    <dbReference type="NCBI Taxonomy" id="174720"/>
    <lineage>
        <taxon>Eukaryota</taxon>
        <taxon>Metazoa</taxon>
        <taxon>Ecdysozoa</taxon>
        <taxon>Nematoda</taxon>
        <taxon>Chromadorea</taxon>
        <taxon>Rhabditida</taxon>
        <taxon>Tylenchina</taxon>
        <taxon>Panagrolaimomorpha</taxon>
        <taxon>Strongyloidoidea</taxon>
        <taxon>Strongyloididae</taxon>
        <taxon>Strongyloides</taxon>
    </lineage>
</organism>